<dbReference type="Proteomes" id="UP000734854">
    <property type="component" value="Unassembled WGS sequence"/>
</dbReference>
<keyword evidence="3" id="KW-1185">Reference proteome</keyword>
<protein>
    <recommendedName>
        <fullName evidence="4">O-fucosyltransferase family protein</fullName>
    </recommendedName>
</protein>
<evidence type="ECO:0000256" key="1">
    <source>
        <dbReference type="SAM" id="Phobius"/>
    </source>
</evidence>
<dbReference type="FunFam" id="3.40.50.11350:FF:000006">
    <property type="entry name" value="Calcium ion binding"/>
    <property type="match status" value="1"/>
</dbReference>
<sequence>MATSSRTHRGKQKKPTALLIPLLSVTASVAVAIVWILLSPLVHPPLSPQGREPSRGLDRKYLYWGGRIDCPGKHCDSCAGLGHQESSLRCALEEALFLQRNAELDVPSQETAFGALLINNVVLLKLFSRTHLLGYPKEYASPKSFLNYPKGVLVMPSRMCINPLHNKKGILHQQSNASSDERWAANSCAMDSLYDLDAISSKVEVILDNSKMWSHALSTSMKLGDSGVAHVEGVGKVVLKTSSHFSSVLLINRTANPLAWFMECKDRTNRTSVLLPYSFLPTMAAPKLRDAADKIKGLLGDYDAIHVRRGDKIKTRKDQFGVTRTLHPHLDRDTRPEFIQQRIAKWIPPGRTIFIASNERSPGFFLPLAARYKLAFSSNFSDILDPVIRNNYQLFMVERLVVKAATTYVKTFKEDENDRSLTDDPKKNVKRWQIPVYTMESNRVPEET</sequence>
<dbReference type="PANTHER" id="PTHR31469">
    <property type="entry name" value="OS07G0633600 PROTEIN"/>
    <property type="match status" value="1"/>
</dbReference>
<name>A0A8J5GCP4_ZINOF</name>
<dbReference type="PANTHER" id="PTHR31469:SF8">
    <property type="entry name" value="OS07G0641000 PROTEIN"/>
    <property type="match status" value="1"/>
</dbReference>
<keyword evidence="1" id="KW-0812">Transmembrane</keyword>
<evidence type="ECO:0000313" key="2">
    <source>
        <dbReference type="EMBL" id="KAG6497192.1"/>
    </source>
</evidence>
<gene>
    <name evidence="2" type="ORF">ZIOFF_045082</name>
</gene>
<keyword evidence="1" id="KW-0472">Membrane</keyword>
<feature type="transmembrane region" description="Helical" evidence="1">
    <location>
        <begin position="16"/>
        <end position="38"/>
    </location>
</feature>
<accession>A0A8J5GCP4</accession>
<comment type="caution">
    <text evidence="2">The sequence shown here is derived from an EMBL/GenBank/DDBJ whole genome shotgun (WGS) entry which is preliminary data.</text>
</comment>
<dbReference type="AlphaFoldDB" id="A0A8J5GCP4"/>
<evidence type="ECO:0000313" key="3">
    <source>
        <dbReference type="Proteomes" id="UP000734854"/>
    </source>
</evidence>
<dbReference type="GO" id="GO:0005794">
    <property type="term" value="C:Golgi apparatus"/>
    <property type="evidence" value="ECO:0007669"/>
    <property type="project" value="TreeGrafter"/>
</dbReference>
<dbReference type="EMBL" id="JACMSC010000012">
    <property type="protein sequence ID" value="KAG6497192.1"/>
    <property type="molecule type" value="Genomic_DNA"/>
</dbReference>
<evidence type="ECO:0008006" key="4">
    <source>
        <dbReference type="Google" id="ProtNLM"/>
    </source>
</evidence>
<reference evidence="2 3" key="1">
    <citation type="submission" date="2020-08" db="EMBL/GenBank/DDBJ databases">
        <title>Plant Genome Project.</title>
        <authorList>
            <person name="Zhang R.-G."/>
        </authorList>
    </citation>
    <scope>NUCLEOTIDE SEQUENCE [LARGE SCALE GENOMIC DNA]</scope>
    <source>
        <tissue evidence="2">Rhizome</tissue>
    </source>
</reference>
<organism evidence="2 3">
    <name type="scientific">Zingiber officinale</name>
    <name type="common">Ginger</name>
    <name type="synonym">Amomum zingiber</name>
    <dbReference type="NCBI Taxonomy" id="94328"/>
    <lineage>
        <taxon>Eukaryota</taxon>
        <taxon>Viridiplantae</taxon>
        <taxon>Streptophyta</taxon>
        <taxon>Embryophyta</taxon>
        <taxon>Tracheophyta</taxon>
        <taxon>Spermatophyta</taxon>
        <taxon>Magnoliopsida</taxon>
        <taxon>Liliopsida</taxon>
        <taxon>Zingiberales</taxon>
        <taxon>Zingiberaceae</taxon>
        <taxon>Zingiber</taxon>
    </lineage>
</organism>
<proteinExistence type="predicted"/>
<keyword evidence="1" id="KW-1133">Transmembrane helix</keyword>